<dbReference type="Proteomes" id="UP001314170">
    <property type="component" value="Unassembled WGS sequence"/>
</dbReference>
<evidence type="ECO:0000313" key="2">
    <source>
        <dbReference type="Proteomes" id="UP001314170"/>
    </source>
</evidence>
<protein>
    <submittedName>
        <fullName evidence="1">Uncharacterized protein</fullName>
    </submittedName>
</protein>
<dbReference type="AlphaFoldDB" id="A0AAV1S5U9"/>
<sequence length="63" mass="7546">MEYAIRTVLDSATLRTTLQVARPVSKKSLILPLLDVIGYLWLQYLHELKQNFPDMCPWKWWVR</sequence>
<proteinExistence type="predicted"/>
<accession>A0AAV1S5U9</accession>
<name>A0AAV1S5U9_9ROSI</name>
<evidence type="ECO:0000313" key="1">
    <source>
        <dbReference type="EMBL" id="CAK7346198.1"/>
    </source>
</evidence>
<dbReference type="EMBL" id="CAWUPB010001173">
    <property type="protein sequence ID" value="CAK7346198.1"/>
    <property type="molecule type" value="Genomic_DNA"/>
</dbReference>
<gene>
    <name evidence="1" type="ORF">DCAF_LOCUS18869</name>
</gene>
<comment type="caution">
    <text evidence="1">The sequence shown here is derived from an EMBL/GenBank/DDBJ whole genome shotgun (WGS) entry which is preliminary data.</text>
</comment>
<keyword evidence="2" id="KW-1185">Reference proteome</keyword>
<organism evidence="1 2">
    <name type="scientific">Dovyalis caffra</name>
    <dbReference type="NCBI Taxonomy" id="77055"/>
    <lineage>
        <taxon>Eukaryota</taxon>
        <taxon>Viridiplantae</taxon>
        <taxon>Streptophyta</taxon>
        <taxon>Embryophyta</taxon>
        <taxon>Tracheophyta</taxon>
        <taxon>Spermatophyta</taxon>
        <taxon>Magnoliopsida</taxon>
        <taxon>eudicotyledons</taxon>
        <taxon>Gunneridae</taxon>
        <taxon>Pentapetalae</taxon>
        <taxon>rosids</taxon>
        <taxon>fabids</taxon>
        <taxon>Malpighiales</taxon>
        <taxon>Salicaceae</taxon>
        <taxon>Flacourtieae</taxon>
        <taxon>Dovyalis</taxon>
    </lineage>
</organism>
<reference evidence="1 2" key="1">
    <citation type="submission" date="2024-01" db="EMBL/GenBank/DDBJ databases">
        <authorList>
            <person name="Waweru B."/>
        </authorList>
    </citation>
    <scope>NUCLEOTIDE SEQUENCE [LARGE SCALE GENOMIC DNA]</scope>
</reference>